<accession>A0A9P7B587</accession>
<feature type="domain" description="CN hydrolase" evidence="1">
    <location>
        <begin position="11"/>
        <end position="407"/>
    </location>
</feature>
<gene>
    <name evidence="2" type="primary">NTA1</name>
    <name evidence="2" type="ORF">C6P45_001854</name>
</gene>
<dbReference type="InterPro" id="IPR036526">
    <property type="entry name" value="C-N_Hydrolase_sf"/>
</dbReference>
<dbReference type="OrthoDB" id="201515at2759"/>
<organism evidence="2 3">
    <name type="scientific">Maudiozyma exigua</name>
    <name type="common">Yeast</name>
    <name type="synonym">Kazachstania exigua</name>
    <dbReference type="NCBI Taxonomy" id="34358"/>
    <lineage>
        <taxon>Eukaryota</taxon>
        <taxon>Fungi</taxon>
        <taxon>Dikarya</taxon>
        <taxon>Ascomycota</taxon>
        <taxon>Saccharomycotina</taxon>
        <taxon>Saccharomycetes</taxon>
        <taxon>Saccharomycetales</taxon>
        <taxon>Saccharomycetaceae</taxon>
        <taxon>Maudiozyma</taxon>
    </lineage>
</organism>
<dbReference type="CDD" id="cd07566">
    <property type="entry name" value="ScNTA1_like"/>
    <property type="match status" value="1"/>
</dbReference>
<protein>
    <submittedName>
        <fullName evidence="2">Carbon-nitrogen hydrolase</fullName>
    </submittedName>
</protein>
<dbReference type="Proteomes" id="UP000750334">
    <property type="component" value="Unassembled WGS sequence"/>
</dbReference>
<keyword evidence="3" id="KW-1185">Reference proteome</keyword>
<dbReference type="GO" id="GO:0008418">
    <property type="term" value="F:protein-N-terminal asparagine amidohydrolase activity"/>
    <property type="evidence" value="ECO:0007669"/>
    <property type="project" value="InterPro"/>
</dbReference>
<evidence type="ECO:0000259" key="1">
    <source>
        <dbReference type="PROSITE" id="PS50263"/>
    </source>
</evidence>
<dbReference type="GO" id="GO:0070773">
    <property type="term" value="F:protein-N-terminal glutamine amidohydrolase activity"/>
    <property type="evidence" value="ECO:0007669"/>
    <property type="project" value="InterPro"/>
</dbReference>
<sequence>MMSANKILVDLTIAAVQLNPQIGKLNETISRAKLLLNTFKTKMDTKVPKKKLDLIVFPEFALTGYNFISRDHILPYTHTTQDSPSFKFAQDVSKMFDCYTVIGYPECETESKETLYNSAVVVSPKGDLVFNYRKSFLYYTEEDWNCSENPKQFQNFPLSFPGRGKNINNPNSEPIDITLNTSIGICMDLSPYKFEAPFNDCEFASFNIDKKVELIICPMAWLHSTSITKNDYELDERSSNDKILKKLEEIRSNLEDQGLPIIGSQGDFQIDLESNHVTERLPVGSSQIGHDYNELTKPDMSNINYWMHRFMPFLQLNVRKYWAERGLMSDIFEETGDASYMGASRENYWNFANKNAILVIANRCGIESGNTIFAGSSGMYKFNGRDNFGINELMKDDNKRLDTTNPSVDLYGNLGKGKEGVIMRTVHCEIDR</sequence>
<comment type="caution">
    <text evidence="2">The sequence shown here is derived from an EMBL/GenBank/DDBJ whole genome shotgun (WGS) entry which is preliminary data.</text>
</comment>
<reference evidence="2 3" key="1">
    <citation type="submission" date="2020-11" db="EMBL/GenBank/DDBJ databases">
        <title>Kefir isolates.</title>
        <authorList>
            <person name="Marcisauskas S."/>
            <person name="Kim Y."/>
            <person name="Blasche S."/>
        </authorList>
    </citation>
    <scope>NUCLEOTIDE SEQUENCE [LARGE SCALE GENOMIC DNA]</scope>
    <source>
        <strain evidence="2 3">OG2</strain>
    </source>
</reference>
<dbReference type="Gene3D" id="3.60.110.10">
    <property type="entry name" value="Carbon-nitrogen hydrolase"/>
    <property type="match status" value="1"/>
</dbReference>
<name>A0A9P7B587_MAUEX</name>
<dbReference type="PANTHER" id="PTHR11750">
    <property type="entry name" value="PROTEIN N-TERMINAL AMIDASE"/>
    <property type="match status" value="1"/>
</dbReference>
<keyword evidence="2" id="KW-0378">Hydrolase</keyword>
<dbReference type="InterPro" id="IPR003010">
    <property type="entry name" value="C-N_Hydrolase"/>
</dbReference>
<evidence type="ECO:0000313" key="2">
    <source>
        <dbReference type="EMBL" id="KAG0659335.1"/>
    </source>
</evidence>
<dbReference type="EMBL" id="PUHR01000193">
    <property type="protein sequence ID" value="KAG0659335.1"/>
    <property type="molecule type" value="Genomic_DNA"/>
</dbReference>
<dbReference type="PANTHER" id="PTHR11750:SF26">
    <property type="entry name" value="PROTEIN N-TERMINAL AMIDASE"/>
    <property type="match status" value="1"/>
</dbReference>
<proteinExistence type="predicted"/>
<dbReference type="AlphaFoldDB" id="A0A9P7B587"/>
<evidence type="ECO:0000313" key="3">
    <source>
        <dbReference type="Proteomes" id="UP000750334"/>
    </source>
</evidence>
<dbReference type="GO" id="GO:0030163">
    <property type="term" value="P:protein catabolic process"/>
    <property type="evidence" value="ECO:0007669"/>
    <property type="project" value="TreeGrafter"/>
</dbReference>
<dbReference type="PROSITE" id="PS50263">
    <property type="entry name" value="CN_HYDROLASE"/>
    <property type="match status" value="1"/>
</dbReference>
<dbReference type="SUPFAM" id="SSF56317">
    <property type="entry name" value="Carbon-nitrogen hydrolase"/>
    <property type="match status" value="1"/>
</dbReference>
<dbReference type="InterPro" id="IPR039703">
    <property type="entry name" value="Nta1"/>
</dbReference>
<dbReference type="Pfam" id="PF00795">
    <property type="entry name" value="CN_hydrolase"/>
    <property type="match status" value="1"/>
</dbReference>